<dbReference type="InterPro" id="IPR029060">
    <property type="entry name" value="PIN-like_dom_sf"/>
</dbReference>
<dbReference type="SUPFAM" id="SSF88723">
    <property type="entry name" value="PIN domain-like"/>
    <property type="match status" value="1"/>
</dbReference>
<sequence length="131" mass="13844">MSGTWVLDSEALSLYLRADKEVTALLAVAAKRDVRVLVSAVTIVEADPGGVHKARMAWALSRLVVEPVTKEIAAHAVTLLQDAGQLAGHKYAIDAMVAATALRQPGPVTVLTSDTEDLRTLCGKAITITKV</sequence>
<organism evidence="1 2">
    <name type="scientific">Streptomyces buecherae</name>
    <dbReference type="NCBI Taxonomy" id="2763006"/>
    <lineage>
        <taxon>Bacteria</taxon>
        <taxon>Bacillati</taxon>
        <taxon>Actinomycetota</taxon>
        <taxon>Actinomycetes</taxon>
        <taxon>Kitasatosporales</taxon>
        <taxon>Streptomycetaceae</taxon>
        <taxon>Streptomyces</taxon>
    </lineage>
</organism>
<evidence type="ECO:0000313" key="1">
    <source>
        <dbReference type="EMBL" id="QKW48828.1"/>
    </source>
</evidence>
<name>A0A7H8N481_9ACTN</name>
<gene>
    <name evidence="1" type="ORF">HUT08_03915</name>
</gene>
<proteinExistence type="predicted"/>
<keyword evidence="2" id="KW-1185">Reference proteome</keyword>
<dbReference type="EMBL" id="CP054929">
    <property type="protein sequence ID" value="QKW48828.1"/>
    <property type="molecule type" value="Genomic_DNA"/>
</dbReference>
<dbReference type="GO" id="GO:0003677">
    <property type="term" value="F:DNA binding"/>
    <property type="evidence" value="ECO:0007669"/>
    <property type="project" value="UniProtKB-KW"/>
</dbReference>
<protein>
    <submittedName>
        <fullName evidence="1">DNA-binding protein</fullName>
    </submittedName>
</protein>
<keyword evidence="1" id="KW-0238">DNA-binding</keyword>
<accession>A0A7H8N481</accession>
<reference evidence="1 2" key="1">
    <citation type="submission" date="2020-06" db="EMBL/GenBank/DDBJ databases">
        <title>Genome mining for natural products.</title>
        <authorList>
            <person name="Zhang B."/>
            <person name="Shi J."/>
            <person name="Ge H."/>
        </authorList>
    </citation>
    <scope>NUCLEOTIDE SEQUENCE [LARGE SCALE GENOMIC DNA]</scope>
    <source>
        <strain evidence="1 2">NA00687</strain>
    </source>
</reference>
<evidence type="ECO:0000313" key="2">
    <source>
        <dbReference type="Proteomes" id="UP000509303"/>
    </source>
</evidence>
<dbReference type="Gene3D" id="3.40.50.1010">
    <property type="entry name" value="5'-nuclease"/>
    <property type="match status" value="1"/>
</dbReference>
<dbReference type="RefSeq" id="WP_176160560.1">
    <property type="nucleotide sequence ID" value="NZ_CP054929.1"/>
</dbReference>
<dbReference type="AlphaFoldDB" id="A0A7H8N481"/>
<dbReference type="Proteomes" id="UP000509303">
    <property type="component" value="Chromosome"/>
</dbReference>